<organism evidence="1">
    <name type="scientific">Aegilops tauschii</name>
    <name type="common">Tausch's goatgrass</name>
    <name type="synonym">Aegilops squarrosa</name>
    <dbReference type="NCBI Taxonomy" id="37682"/>
    <lineage>
        <taxon>Eukaryota</taxon>
        <taxon>Viridiplantae</taxon>
        <taxon>Streptophyta</taxon>
        <taxon>Embryophyta</taxon>
        <taxon>Tracheophyta</taxon>
        <taxon>Spermatophyta</taxon>
        <taxon>Magnoliopsida</taxon>
        <taxon>Liliopsida</taxon>
        <taxon>Poales</taxon>
        <taxon>Poaceae</taxon>
        <taxon>BOP clade</taxon>
        <taxon>Pooideae</taxon>
        <taxon>Triticodae</taxon>
        <taxon>Triticeae</taxon>
        <taxon>Triticinae</taxon>
        <taxon>Aegilops</taxon>
    </lineage>
</organism>
<proteinExistence type="predicted"/>
<evidence type="ECO:0008006" key="2">
    <source>
        <dbReference type="Google" id="ProtNLM"/>
    </source>
</evidence>
<evidence type="ECO:0000313" key="1">
    <source>
        <dbReference type="EnsemblPlants" id="EMT01674"/>
    </source>
</evidence>
<dbReference type="Pfam" id="PF04578">
    <property type="entry name" value="DUF594"/>
    <property type="match status" value="1"/>
</dbReference>
<reference evidence="1" key="1">
    <citation type="submission" date="2015-06" db="UniProtKB">
        <authorList>
            <consortium name="EnsemblPlants"/>
        </authorList>
    </citation>
    <scope>IDENTIFICATION</scope>
</reference>
<accession>N1QPL9</accession>
<dbReference type="EnsemblPlants" id="EMT01674">
    <property type="protein sequence ID" value="EMT01674"/>
    <property type="gene ID" value="F775_23445"/>
</dbReference>
<protein>
    <recommendedName>
        <fullName evidence="2">DUF4220 domain-containing protein</fullName>
    </recommendedName>
</protein>
<sequence length="284" mass="31589">MSLSCDASGHVFLILWWVCLAQIIGTNTSTMVAADDREGRNNSIPVILLAQAMWTLNLVFGFHFLFFYKLLLWIFTILLLAKLGLKCFAFWMARHSLAHGRNPRIIVGYMMQLHKRSQHAGPTIEQNLETSDKQLLPPPLIVMGEERQTVEKNPQDTTQLFFSHTFGFFSVWAIKVRTSRYEVLVKLLSIPEAHEVLQKGASLATQLVMEDGSTAWGVLAEFWSEMILHAASSSKLENHAEAMAGGAELITLLWALVMHAGPAPAPKPSTVVAPSAEVEVLVTH</sequence>
<dbReference type="InterPro" id="IPR007658">
    <property type="entry name" value="DUF594"/>
</dbReference>
<dbReference type="AlphaFoldDB" id="N1QPL9"/>
<name>N1QPL9_AEGTA</name>